<feature type="compositionally biased region" description="Low complexity" evidence="1">
    <location>
        <begin position="252"/>
        <end position="278"/>
    </location>
</feature>
<gene>
    <name evidence="2" type="ORF">R3P38DRAFT_3337144</name>
</gene>
<keyword evidence="3" id="KW-1185">Reference proteome</keyword>
<proteinExistence type="predicted"/>
<feature type="region of interest" description="Disordered" evidence="1">
    <location>
        <begin position="290"/>
        <end position="328"/>
    </location>
</feature>
<reference evidence="2 3" key="1">
    <citation type="journal article" date="2024" name="J Genomics">
        <title>Draft genome sequencing and assembly of Favolaschia claudopus CIRM-BRFM 2984 isolated from oak limbs.</title>
        <authorList>
            <person name="Navarro D."/>
            <person name="Drula E."/>
            <person name="Chaduli D."/>
            <person name="Cazenave R."/>
            <person name="Ahrendt S."/>
            <person name="Wang J."/>
            <person name="Lipzen A."/>
            <person name="Daum C."/>
            <person name="Barry K."/>
            <person name="Grigoriev I.V."/>
            <person name="Favel A."/>
            <person name="Rosso M.N."/>
            <person name="Martin F."/>
        </authorList>
    </citation>
    <scope>NUCLEOTIDE SEQUENCE [LARGE SCALE GENOMIC DNA]</scope>
    <source>
        <strain evidence="2 3">CIRM-BRFM 2984</strain>
    </source>
</reference>
<feature type="compositionally biased region" description="Low complexity" evidence="1">
    <location>
        <begin position="312"/>
        <end position="328"/>
    </location>
</feature>
<evidence type="ECO:0000313" key="2">
    <source>
        <dbReference type="EMBL" id="KAK6969232.1"/>
    </source>
</evidence>
<accession>A0AAV9Z2K7</accession>
<sequence>MRELIGQRPNLIPTGLGHSGSAVDDGVLIPDVHGDEVDEFDDNASASSVPLDGWDATPGHTPEPELKRGSRKRRASEVDATGSGDDYEPSSDVESESAPPNVDKDDVGDADDDGEREEKPKPRRKNPPKPATSTPAVSAPSDAPKPTKKTKLAEFAEIAKEDERTRQKELELAALRTRQEMKSTEVKGRCFELREKRKREEKRAKQKAKQEKDMAKLRIKELRLIHAHEQRMLLAGGGGQPSTSTSHAGPFSSAASYSSSSSRYAASHASSTSSHYAASEASEYDGYNDFSNFSGNADAGPSNSQSQNFSELDSFNFSSLPSNPSYID</sequence>
<comment type="caution">
    <text evidence="2">The sequence shown here is derived from an EMBL/GenBank/DDBJ whole genome shotgun (WGS) entry which is preliminary data.</text>
</comment>
<feature type="compositionally biased region" description="Polar residues" evidence="1">
    <location>
        <begin position="290"/>
        <end position="311"/>
    </location>
</feature>
<protein>
    <submittedName>
        <fullName evidence="2">Uncharacterized protein</fullName>
    </submittedName>
</protein>
<evidence type="ECO:0000313" key="3">
    <source>
        <dbReference type="Proteomes" id="UP001362999"/>
    </source>
</evidence>
<feature type="compositionally biased region" description="Basic residues" evidence="1">
    <location>
        <begin position="196"/>
        <end position="207"/>
    </location>
</feature>
<name>A0AAV9Z2K7_9AGAR</name>
<feature type="region of interest" description="Disordered" evidence="1">
    <location>
        <begin position="1"/>
        <end position="150"/>
    </location>
</feature>
<feature type="region of interest" description="Disordered" evidence="1">
    <location>
        <begin position="232"/>
        <end position="278"/>
    </location>
</feature>
<feature type="region of interest" description="Disordered" evidence="1">
    <location>
        <begin position="196"/>
        <end position="215"/>
    </location>
</feature>
<organism evidence="2 3">
    <name type="scientific">Favolaschia claudopus</name>
    <dbReference type="NCBI Taxonomy" id="2862362"/>
    <lineage>
        <taxon>Eukaryota</taxon>
        <taxon>Fungi</taxon>
        <taxon>Dikarya</taxon>
        <taxon>Basidiomycota</taxon>
        <taxon>Agaricomycotina</taxon>
        <taxon>Agaricomycetes</taxon>
        <taxon>Agaricomycetidae</taxon>
        <taxon>Agaricales</taxon>
        <taxon>Marasmiineae</taxon>
        <taxon>Mycenaceae</taxon>
        <taxon>Favolaschia</taxon>
    </lineage>
</organism>
<dbReference type="EMBL" id="JAWWNJ010000231">
    <property type="protein sequence ID" value="KAK6969232.1"/>
    <property type="molecule type" value="Genomic_DNA"/>
</dbReference>
<dbReference type="AlphaFoldDB" id="A0AAV9Z2K7"/>
<dbReference type="Proteomes" id="UP001362999">
    <property type="component" value="Unassembled WGS sequence"/>
</dbReference>
<evidence type="ECO:0000256" key="1">
    <source>
        <dbReference type="SAM" id="MobiDB-lite"/>
    </source>
</evidence>
<feature type="compositionally biased region" description="Acidic residues" evidence="1">
    <location>
        <begin position="85"/>
        <end position="95"/>
    </location>
</feature>